<sequence>MSPEPATTAPDRVGLATGVAAYLLWGMLPLYFPLLQPAGAVEIIGHRIVWSLLFCLLLLAATRGWGPFRAVLRSPRSVLLLLAAATLLAVNWLVFVYGVLSGQVVDAALGYFINPIVTVALAVVVLHERVRRIQWVALAIAATAVVVITIGNGRLPWIALAVAGTFGVYGLLKNRVGRTVGAVPGLAVETLVLAPAALAYLVVLEARDDGSFGALGGWHAAALAASGVVTAVPLLLFGAAARRLPLSVLGMLQYLAPILQLVVGVVVLHEAMPAARWAGFALVWVALVILTVDGVRQHHRQAGVALALAAAEAPGAGSAAEPPDQDEDALA</sequence>
<evidence type="ECO:0000259" key="9">
    <source>
        <dbReference type="Pfam" id="PF00892"/>
    </source>
</evidence>
<feature type="transmembrane region" description="Helical" evidence="8">
    <location>
        <begin position="12"/>
        <end position="32"/>
    </location>
</feature>
<evidence type="ECO:0000256" key="1">
    <source>
        <dbReference type="ARBA" id="ARBA00004651"/>
    </source>
</evidence>
<evidence type="ECO:0000313" key="11">
    <source>
        <dbReference type="Proteomes" id="UP001316189"/>
    </source>
</evidence>
<feature type="transmembrane region" description="Helical" evidence="8">
    <location>
        <begin position="248"/>
        <end position="268"/>
    </location>
</feature>
<reference evidence="10 11" key="1">
    <citation type="submission" date="2022-07" db="EMBL/GenBank/DDBJ databases">
        <title>Novel species in genus cellulomonas.</title>
        <authorList>
            <person name="Ye L."/>
        </authorList>
    </citation>
    <scope>NUCLEOTIDE SEQUENCE [LARGE SCALE GENOMIC DNA]</scope>
    <source>
        <strain evidence="11">zg-Y338</strain>
    </source>
</reference>
<dbReference type="InterPro" id="IPR000620">
    <property type="entry name" value="EamA_dom"/>
</dbReference>
<keyword evidence="7 8" id="KW-0472">Membrane</keyword>
<gene>
    <name evidence="10" type="primary">rarD</name>
    <name evidence="10" type="ORF">NP064_13905</name>
</gene>
<dbReference type="NCBIfam" id="TIGR00688">
    <property type="entry name" value="rarD"/>
    <property type="match status" value="1"/>
</dbReference>
<feature type="transmembrane region" description="Helical" evidence="8">
    <location>
        <begin position="215"/>
        <end position="236"/>
    </location>
</feature>
<protein>
    <submittedName>
        <fullName evidence="10">EamA family transporter RarD</fullName>
    </submittedName>
</protein>
<dbReference type="EMBL" id="CP101988">
    <property type="protein sequence ID" value="UUI74862.1"/>
    <property type="molecule type" value="Genomic_DNA"/>
</dbReference>
<evidence type="ECO:0000256" key="5">
    <source>
        <dbReference type="ARBA" id="ARBA00022692"/>
    </source>
</evidence>
<dbReference type="Pfam" id="PF00892">
    <property type="entry name" value="EamA"/>
    <property type="match status" value="2"/>
</dbReference>
<evidence type="ECO:0000313" key="10">
    <source>
        <dbReference type="EMBL" id="UUI74862.1"/>
    </source>
</evidence>
<keyword evidence="6 8" id="KW-1133">Transmembrane helix</keyword>
<dbReference type="PANTHER" id="PTHR22911">
    <property type="entry name" value="ACYL-MALONYL CONDENSING ENZYME-RELATED"/>
    <property type="match status" value="1"/>
</dbReference>
<evidence type="ECO:0000256" key="3">
    <source>
        <dbReference type="ARBA" id="ARBA00022448"/>
    </source>
</evidence>
<feature type="transmembrane region" description="Helical" evidence="8">
    <location>
        <begin position="78"/>
        <end position="102"/>
    </location>
</feature>
<keyword evidence="5 8" id="KW-0812">Transmembrane</keyword>
<dbReference type="Proteomes" id="UP001316189">
    <property type="component" value="Chromosome"/>
</dbReference>
<dbReference type="SUPFAM" id="SSF103481">
    <property type="entry name" value="Multidrug resistance efflux transporter EmrE"/>
    <property type="match status" value="2"/>
</dbReference>
<proteinExistence type="inferred from homology"/>
<name>A0ABY5KWK8_9CELL</name>
<feature type="transmembrane region" description="Helical" evidence="8">
    <location>
        <begin position="108"/>
        <end position="126"/>
    </location>
</feature>
<feature type="transmembrane region" description="Helical" evidence="8">
    <location>
        <begin position="133"/>
        <end position="150"/>
    </location>
</feature>
<feature type="transmembrane region" description="Helical" evidence="8">
    <location>
        <begin position="274"/>
        <end position="292"/>
    </location>
</feature>
<dbReference type="PANTHER" id="PTHR22911:SF137">
    <property type="entry name" value="SOLUTE CARRIER FAMILY 35 MEMBER G2-RELATED"/>
    <property type="match status" value="1"/>
</dbReference>
<accession>A0ABY5KWK8</accession>
<evidence type="ECO:0000256" key="6">
    <source>
        <dbReference type="ARBA" id="ARBA00022989"/>
    </source>
</evidence>
<dbReference type="RefSeq" id="WP_227570271.1">
    <property type="nucleotide sequence ID" value="NZ_CP101988.1"/>
</dbReference>
<organism evidence="10 11">
    <name type="scientific">Cellulomonas chengniuliangii</name>
    <dbReference type="NCBI Taxonomy" id="2968084"/>
    <lineage>
        <taxon>Bacteria</taxon>
        <taxon>Bacillati</taxon>
        <taxon>Actinomycetota</taxon>
        <taxon>Actinomycetes</taxon>
        <taxon>Micrococcales</taxon>
        <taxon>Cellulomonadaceae</taxon>
        <taxon>Cellulomonas</taxon>
    </lineage>
</organism>
<dbReference type="InterPro" id="IPR037185">
    <property type="entry name" value="EmrE-like"/>
</dbReference>
<feature type="transmembrane region" description="Helical" evidence="8">
    <location>
        <begin position="44"/>
        <end position="66"/>
    </location>
</feature>
<feature type="domain" description="EamA" evidence="9">
    <location>
        <begin position="14"/>
        <end position="149"/>
    </location>
</feature>
<evidence type="ECO:0000256" key="8">
    <source>
        <dbReference type="SAM" id="Phobius"/>
    </source>
</evidence>
<evidence type="ECO:0000256" key="2">
    <source>
        <dbReference type="ARBA" id="ARBA00007362"/>
    </source>
</evidence>
<dbReference type="InterPro" id="IPR004626">
    <property type="entry name" value="RarD"/>
</dbReference>
<feature type="domain" description="EamA" evidence="9">
    <location>
        <begin position="158"/>
        <end position="291"/>
    </location>
</feature>
<keyword evidence="4" id="KW-1003">Cell membrane</keyword>
<evidence type="ECO:0000256" key="7">
    <source>
        <dbReference type="ARBA" id="ARBA00023136"/>
    </source>
</evidence>
<keyword evidence="3" id="KW-0813">Transport</keyword>
<feature type="transmembrane region" description="Helical" evidence="8">
    <location>
        <begin position="179"/>
        <end position="203"/>
    </location>
</feature>
<keyword evidence="11" id="KW-1185">Reference proteome</keyword>
<evidence type="ECO:0000256" key="4">
    <source>
        <dbReference type="ARBA" id="ARBA00022475"/>
    </source>
</evidence>
<comment type="similarity">
    <text evidence="2">Belongs to the EamA transporter family.</text>
</comment>
<comment type="subcellular location">
    <subcellularLocation>
        <location evidence="1">Cell membrane</location>
        <topology evidence="1">Multi-pass membrane protein</topology>
    </subcellularLocation>
</comment>
<feature type="transmembrane region" description="Helical" evidence="8">
    <location>
        <begin position="156"/>
        <end position="172"/>
    </location>
</feature>